<dbReference type="AlphaFoldDB" id="A0A6C0C680"/>
<dbReference type="PROSITE" id="PS50011">
    <property type="entry name" value="PROTEIN_KINASE_DOM"/>
    <property type="match status" value="1"/>
</dbReference>
<accession>A0A6C0C680</accession>
<dbReference type="InterPro" id="IPR011009">
    <property type="entry name" value="Kinase-like_dom_sf"/>
</dbReference>
<dbReference type="PANTHER" id="PTHR43173:SF19">
    <property type="entry name" value="AARF DOMAIN-CONTAINING PROTEIN KINASE 1"/>
    <property type="match status" value="1"/>
</dbReference>
<dbReference type="InterPro" id="IPR051130">
    <property type="entry name" value="Mito_struct-func_regulator"/>
</dbReference>
<dbReference type="SUPFAM" id="SSF56112">
    <property type="entry name" value="Protein kinase-like (PK-like)"/>
    <property type="match status" value="1"/>
</dbReference>
<protein>
    <recommendedName>
        <fullName evidence="1">Protein kinase domain-containing protein</fullName>
    </recommendedName>
</protein>
<feature type="domain" description="Protein kinase" evidence="1">
    <location>
        <begin position="102"/>
        <end position="444"/>
    </location>
</feature>
<sequence length="444" mass="53571">MFNFIFNISKLLLFSFYNKKKYDYTKKYNIKNIKLIKKYINNCGCICTKCVQWLIPILEKENINNDILDILDDVYENNDIHDIKLTEQLYKKHFKIDLNNEYEIIDIIGSGSIGQVYKIKDIKSGKYYVMKVKHPNIDKQMILFRNIFSFIYKIKIFNKFFYNYFPFDLVSFLEDFYKQSDFVNECNNILNFYNKYLDNDYIIIPKLIKVSNDIIIMEYIDGDCLDNLDISEYKKSKIIYLLYLFVRNNILILNNNHGDLHKFNWKVSKDKINNLHKIIIYDFGYCFKLNEEEYSNINGLCDLIVSFKNNENDTQKYYDFLNFLFNKELKLNIEFNNRITEPDILLKQILQISKENNLIIHKYKILNSLLLMSLVDNYFQKYKINNNTDILKIKKNVLDAYNFCNTYKIYPELAKHLLKEYHLNYKQNEIFESISFNDKIKSLI</sequence>
<name>A0A6C0C680_9ZZZZ</name>
<reference evidence="2" key="1">
    <citation type="journal article" date="2020" name="Nature">
        <title>Giant virus diversity and host interactions through global metagenomics.</title>
        <authorList>
            <person name="Schulz F."/>
            <person name="Roux S."/>
            <person name="Paez-Espino D."/>
            <person name="Jungbluth S."/>
            <person name="Walsh D.A."/>
            <person name="Denef V.J."/>
            <person name="McMahon K.D."/>
            <person name="Konstantinidis K.T."/>
            <person name="Eloe-Fadrosh E.A."/>
            <person name="Kyrpides N.C."/>
            <person name="Woyke T."/>
        </authorList>
    </citation>
    <scope>NUCLEOTIDE SEQUENCE</scope>
    <source>
        <strain evidence="2">GVMAG-M-3300020187-37</strain>
    </source>
</reference>
<dbReference type="SMART" id="SM00220">
    <property type="entry name" value="S_TKc"/>
    <property type="match status" value="1"/>
</dbReference>
<proteinExistence type="predicted"/>
<dbReference type="GO" id="GO:0005524">
    <property type="term" value="F:ATP binding"/>
    <property type="evidence" value="ECO:0007669"/>
    <property type="project" value="InterPro"/>
</dbReference>
<evidence type="ECO:0000313" key="2">
    <source>
        <dbReference type="EMBL" id="QHS99611.1"/>
    </source>
</evidence>
<organism evidence="2">
    <name type="scientific">viral metagenome</name>
    <dbReference type="NCBI Taxonomy" id="1070528"/>
    <lineage>
        <taxon>unclassified sequences</taxon>
        <taxon>metagenomes</taxon>
        <taxon>organismal metagenomes</taxon>
    </lineage>
</organism>
<dbReference type="InterPro" id="IPR000719">
    <property type="entry name" value="Prot_kinase_dom"/>
</dbReference>
<evidence type="ECO:0000259" key="1">
    <source>
        <dbReference type="PROSITE" id="PS50011"/>
    </source>
</evidence>
<dbReference type="InterPro" id="IPR004147">
    <property type="entry name" value="ABC1_dom"/>
</dbReference>
<dbReference type="Gene3D" id="3.30.200.20">
    <property type="entry name" value="Phosphorylase Kinase, domain 1"/>
    <property type="match status" value="1"/>
</dbReference>
<dbReference type="PANTHER" id="PTHR43173">
    <property type="entry name" value="ABC1 FAMILY PROTEIN"/>
    <property type="match status" value="1"/>
</dbReference>
<dbReference type="Pfam" id="PF03109">
    <property type="entry name" value="ABC1"/>
    <property type="match status" value="1"/>
</dbReference>
<dbReference type="GO" id="GO:0004672">
    <property type="term" value="F:protein kinase activity"/>
    <property type="evidence" value="ECO:0007669"/>
    <property type="project" value="InterPro"/>
</dbReference>
<dbReference type="EMBL" id="MN739345">
    <property type="protein sequence ID" value="QHS99611.1"/>
    <property type="molecule type" value="Genomic_DNA"/>
</dbReference>